<organism evidence="2 4">
    <name type="scientific">Cucumis melo var. makuwa</name>
    <name type="common">Oriental melon</name>
    <dbReference type="NCBI Taxonomy" id="1194695"/>
    <lineage>
        <taxon>Eukaryota</taxon>
        <taxon>Viridiplantae</taxon>
        <taxon>Streptophyta</taxon>
        <taxon>Embryophyta</taxon>
        <taxon>Tracheophyta</taxon>
        <taxon>Spermatophyta</taxon>
        <taxon>Magnoliopsida</taxon>
        <taxon>eudicotyledons</taxon>
        <taxon>Gunneridae</taxon>
        <taxon>Pentapetalae</taxon>
        <taxon>rosids</taxon>
        <taxon>fabids</taxon>
        <taxon>Cucurbitales</taxon>
        <taxon>Cucurbitaceae</taxon>
        <taxon>Benincaseae</taxon>
        <taxon>Cucumis</taxon>
    </lineage>
</organism>
<dbReference type="Proteomes" id="UP000321947">
    <property type="component" value="Unassembled WGS sequence"/>
</dbReference>
<name>A0A5A7URK6_CUCMM</name>
<feature type="coiled-coil region" evidence="1">
    <location>
        <begin position="35"/>
        <end position="72"/>
    </location>
</feature>
<evidence type="ECO:0000313" key="5">
    <source>
        <dbReference type="Proteomes" id="UP000321947"/>
    </source>
</evidence>
<evidence type="ECO:0000313" key="2">
    <source>
        <dbReference type="EMBL" id="KAA0056255.1"/>
    </source>
</evidence>
<dbReference type="Proteomes" id="UP000321393">
    <property type="component" value="Unassembled WGS sequence"/>
</dbReference>
<reference evidence="4 5" key="1">
    <citation type="submission" date="2019-08" db="EMBL/GenBank/DDBJ databases">
        <title>Draft genome sequences of two oriental melons (Cucumis melo L. var makuwa).</title>
        <authorList>
            <person name="Kwon S.-Y."/>
        </authorList>
    </citation>
    <scope>NUCLEOTIDE SEQUENCE [LARGE SCALE GENOMIC DNA]</scope>
    <source>
        <strain evidence="5">cv. Chang Bougi</strain>
        <strain evidence="4">cv. SW 3</strain>
        <tissue evidence="2">Leaf</tissue>
    </source>
</reference>
<evidence type="ECO:0000313" key="4">
    <source>
        <dbReference type="Proteomes" id="UP000321393"/>
    </source>
</evidence>
<protein>
    <submittedName>
        <fullName evidence="2">Uncharacterized protein</fullName>
    </submittedName>
</protein>
<comment type="caution">
    <text evidence="2">The sequence shown here is derived from an EMBL/GenBank/DDBJ whole genome shotgun (WGS) entry which is preliminary data.</text>
</comment>
<evidence type="ECO:0000256" key="1">
    <source>
        <dbReference type="SAM" id="Coils"/>
    </source>
</evidence>
<dbReference type="EMBL" id="SSTE01007677">
    <property type="protein sequence ID" value="KAA0056255.1"/>
    <property type="molecule type" value="Genomic_DNA"/>
</dbReference>
<sequence length="105" mass="12299">MQNAKQKEAVKEDDEETIDEDYTLKFIDDYACKPMNNGFEDIKGLKAEMNELKTQLQKIREQNETLMGLEKKNVMHTDVQFKSALRYLYAAIWNIIPILEVPTEI</sequence>
<dbReference type="AlphaFoldDB" id="A0A5A7URK6"/>
<evidence type="ECO:0000313" key="3">
    <source>
        <dbReference type="EMBL" id="TYK05244.1"/>
    </source>
</evidence>
<gene>
    <name evidence="3" type="ORF">E5676_scaffold108G00540</name>
    <name evidence="2" type="ORF">E6C27_scaffold226G00220</name>
</gene>
<keyword evidence="1" id="KW-0175">Coiled coil</keyword>
<accession>A0A5A7URK6</accession>
<proteinExistence type="predicted"/>
<dbReference type="EMBL" id="SSTD01013924">
    <property type="protein sequence ID" value="TYK05244.1"/>
    <property type="molecule type" value="Genomic_DNA"/>
</dbReference>